<evidence type="ECO:0000256" key="2">
    <source>
        <dbReference type="ARBA" id="ARBA00022679"/>
    </source>
</evidence>
<feature type="transmembrane region" description="Helical" evidence="10">
    <location>
        <begin position="328"/>
        <end position="355"/>
    </location>
</feature>
<feature type="compositionally biased region" description="Polar residues" evidence="11">
    <location>
        <begin position="142"/>
        <end position="203"/>
    </location>
</feature>
<evidence type="ECO:0000256" key="5">
    <source>
        <dbReference type="ARBA" id="ARBA00023136"/>
    </source>
</evidence>
<evidence type="ECO:0000256" key="9">
    <source>
        <dbReference type="ARBA" id="ARBA00048048"/>
    </source>
</evidence>
<keyword evidence="8 10" id="KW-0012">Acyltransferase</keyword>
<evidence type="ECO:0000256" key="11">
    <source>
        <dbReference type="SAM" id="MobiDB-lite"/>
    </source>
</evidence>
<gene>
    <name evidence="13" type="ORF">VP01_645g2</name>
</gene>
<feature type="compositionally biased region" description="Low complexity" evidence="11">
    <location>
        <begin position="120"/>
        <end position="138"/>
    </location>
</feature>
<evidence type="ECO:0000256" key="3">
    <source>
        <dbReference type="ARBA" id="ARBA00022692"/>
    </source>
</evidence>
<evidence type="ECO:0000256" key="8">
    <source>
        <dbReference type="ARBA" id="ARBA00023315"/>
    </source>
</evidence>
<comment type="similarity">
    <text evidence="10">Belongs to the DHHC palmitoyltransferase family.</text>
</comment>
<evidence type="ECO:0000313" key="14">
    <source>
        <dbReference type="Proteomes" id="UP000037035"/>
    </source>
</evidence>
<comment type="caution">
    <text evidence="13">The sequence shown here is derived from an EMBL/GenBank/DDBJ whole genome shotgun (WGS) entry which is preliminary data.</text>
</comment>
<feature type="region of interest" description="Disordered" evidence="11">
    <location>
        <begin position="101"/>
        <end position="229"/>
    </location>
</feature>
<evidence type="ECO:0000256" key="10">
    <source>
        <dbReference type="RuleBase" id="RU079119"/>
    </source>
</evidence>
<organism evidence="13 14">
    <name type="scientific">Puccinia sorghi</name>
    <dbReference type="NCBI Taxonomy" id="27349"/>
    <lineage>
        <taxon>Eukaryota</taxon>
        <taxon>Fungi</taxon>
        <taxon>Dikarya</taxon>
        <taxon>Basidiomycota</taxon>
        <taxon>Pucciniomycotina</taxon>
        <taxon>Pucciniomycetes</taxon>
        <taxon>Pucciniales</taxon>
        <taxon>Pucciniaceae</taxon>
        <taxon>Puccinia</taxon>
    </lineage>
</organism>
<keyword evidence="3 10" id="KW-0812">Transmembrane</keyword>
<dbReference type="VEuPathDB" id="FungiDB:VP01_645g2"/>
<feature type="transmembrane region" description="Helical" evidence="10">
    <location>
        <begin position="285"/>
        <end position="308"/>
    </location>
</feature>
<dbReference type="STRING" id="27349.A0A0L6UFS1"/>
<feature type="compositionally biased region" description="Basic and acidic residues" evidence="11">
    <location>
        <begin position="101"/>
        <end position="112"/>
    </location>
</feature>
<keyword evidence="6" id="KW-0564">Palmitate</keyword>
<sequence length="553" mass="61789">MNNSLKLFTNNLTLNRIINELPLLLYTISISLAINYLILIRKRFLLALSLSLPFNLFWLSTLINLLQCVITGPGWVQKTNQSYHHDDLESQHPAISLESYHDHHTHDPHELSDLEDDELQSSSSSSSSDPHSSSIPLLQLAQDLSESPSRHQQTIATQNHLSPRPAHTSTLPPSYIDSHTTLPPSNLSFQEQVQRQRQSSPSDLVSALNFPPSASRHTNPPPPSARRVNSLMCKSDGSLRFCRKCQLYKADRSHHCSSCGRCVLRMDHHCPWLGGRCVGLKNHKFFILFLISASLTSFIAALAATKGLMDFVSNTRISPTDPFQLAPLNWALLLLVGGLFGLVLTGFTFYHLYLISVNRTTIENMERSVRIRPTGTSDPSESYALLRTTRLRTFERGGSGLEAHNRGGFLVGPDSQISPGGEEGGGGGVAQALDDEVEGEEGGETSRAAKLPSYNLPIYKSDDQLSRLERRRLEAGATKLNLFDLGSTRANFRQVFGVHSPLWQWAMPLHPKGISDGYQYPINHHNLRKLMQLTSEIRLLPNERSNELRFERP</sequence>
<feature type="transmembrane region" description="Helical" evidence="10">
    <location>
        <begin position="44"/>
        <end position="66"/>
    </location>
</feature>
<keyword evidence="2 10" id="KW-0808">Transferase</keyword>
<dbReference type="GO" id="GO:0019706">
    <property type="term" value="F:protein-cysteine S-palmitoyltransferase activity"/>
    <property type="evidence" value="ECO:0007669"/>
    <property type="project" value="UniProtKB-EC"/>
</dbReference>
<dbReference type="PANTHER" id="PTHR12246">
    <property type="entry name" value="PALMITOYLTRANSFERASE ZDHHC16"/>
    <property type="match status" value="1"/>
</dbReference>
<accession>A0A0L6UFS1</accession>
<proteinExistence type="inferred from homology"/>
<comment type="domain">
    <text evidence="10">The DHHC domain is required for palmitoyltransferase activity.</text>
</comment>
<keyword evidence="7" id="KW-0449">Lipoprotein</keyword>
<dbReference type="Proteomes" id="UP000037035">
    <property type="component" value="Unassembled WGS sequence"/>
</dbReference>
<dbReference type="EC" id="2.3.1.225" evidence="10"/>
<evidence type="ECO:0000256" key="1">
    <source>
        <dbReference type="ARBA" id="ARBA00004141"/>
    </source>
</evidence>
<evidence type="ECO:0000313" key="13">
    <source>
        <dbReference type="EMBL" id="KNZ47366.1"/>
    </source>
</evidence>
<dbReference type="Pfam" id="PF01529">
    <property type="entry name" value="DHHC"/>
    <property type="match status" value="1"/>
</dbReference>
<dbReference type="PROSITE" id="PS50216">
    <property type="entry name" value="DHHC"/>
    <property type="match status" value="1"/>
</dbReference>
<keyword evidence="14" id="KW-1185">Reference proteome</keyword>
<keyword evidence="4 10" id="KW-1133">Transmembrane helix</keyword>
<name>A0A0L6UFS1_9BASI</name>
<feature type="domain" description="Palmitoyltransferase DHHC" evidence="12">
    <location>
        <begin position="238"/>
        <end position="367"/>
    </location>
</feature>
<dbReference type="OrthoDB" id="9909019at2759"/>
<feature type="transmembrane region" description="Helical" evidence="10">
    <location>
        <begin position="21"/>
        <end position="38"/>
    </location>
</feature>
<dbReference type="InterPro" id="IPR039859">
    <property type="entry name" value="PFA4/ZDH16/20/ERF2-like"/>
</dbReference>
<evidence type="ECO:0000256" key="7">
    <source>
        <dbReference type="ARBA" id="ARBA00023288"/>
    </source>
</evidence>
<comment type="catalytic activity">
    <reaction evidence="9 10">
        <text>L-cysteinyl-[protein] + hexadecanoyl-CoA = S-hexadecanoyl-L-cysteinyl-[protein] + CoA</text>
        <dbReference type="Rhea" id="RHEA:36683"/>
        <dbReference type="Rhea" id="RHEA-COMP:10131"/>
        <dbReference type="Rhea" id="RHEA-COMP:11032"/>
        <dbReference type="ChEBI" id="CHEBI:29950"/>
        <dbReference type="ChEBI" id="CHEBI:57287"/>
        <dbReference type="ChEBI" id="CHEBI:57379"/>
        <dbReference type="ChEBI" id="CHEBI:74151"/>
        <dbReference type="EC" id="2.3.1.225"/>
    </reaction>
</comment>
<evidence type="ECO:0000256" key="6">
    <source>
        <dbReference type="ARBA" id="ARBA00023139"/>
    </source>
</evidence>
<dbReference type="InterPro" id="IPR001594">
    <property type="entry name" value="Palmitoyltrfase_DHHC"/>
</dbReference>
<dbReference type="EMBL" id="LAVV01011785">
    <property type="protein sequence ID" value="KNZ47366.1"/>
    <property type="molecule type" value="Genomic_DNA"/>
</dbReference>
<comment type="subcellular location">
    <subcellularLocation>
        <location evidence="1">Membrane</location>
        <topology evidence="1">Multi-pass membrane protein</topology>
    </subcellularLocation>
</comment>
<reference evidence="13 14" key="1">
    <citation type="submission" date="2015-08" db="EMBL/GenBank/DDBJ databases">
        <title>Next Generation Sequencing and Analysis of the Genome of Puccinia sorghi L Schw, the Causal Agent of Maize Common Rust.</title>
        <authorList>
            <person name="Rochi L."/>
            <person name="Burguener G."/>
            <person name="Darino M."/>
            <person name="Turjanski A."/>
            <person name="Kreff E."/>
            <person name="Dieguez M.J."/>
            <person name="Sacco F."/>
        </authorList>
    </citation>
    <scope>NUCLEOTIDE SEQUENCE [LARGE SCALE GENOMIC DNA]</scope>
    <source>
        <strain evidence="13 14">RO10H11247</strain>
    </source>
</reference>
<protein>
    <recommendedName>
        <fullName evidence="10">Palmitoyltransferase</fullName>
        <ecNumber evidence="10">2.3.1.225</ecNumber>
    </recommendedName>
</protein>
<evidence type="ECO:0000259" key="12">
    <source>
        <dbReference type="Pfam" id="PF01529"/>
    </source>
</evidence>
<dbReference type="AlphaFoldDB" id="A0A0L6UFS1"/>
<keyword evidence="5 10" id="KW-0472">Membrane</keyword>
<dbReference type="GO" id="GO:0016020">
    <property type="term" value="C:membrane"/>
    <property type="evidence" value="ECO:0007669"/>
    <property type="project" value="UniProtKB-SubCell"/>
</dbReference>
<evidence type="ECO:0000256" key="4">
    <source>
        <dbReference type="ARBA" id="ARBA00022989"/>
    </source>
</evidence>